<comment type="caution">
    <text evidence="5">The sequence shown here is derived from an EMBL/GenBank/DDBJ whole genome shotgun (WGS) entry which is preliminary data.</text>
</comment>
<proteinExistence type="predicted"/>
<dbReference type="Proteomes" id="UP000277256">
    <property type="component" value="Unassembled WGS sequence"/>
</dbReference>
<keyword evidence="6" id="KW-1185">Reference proteome</keyword>
<evidence type="ECO:0000313" key="5">
    <source>
        <dbReference type="EMBL" id="RRS02154.1"/>
    </source>
</evidence>
<gene>
    <name evidence="5" type="ORF">EIW28_05355</name>
</gene>
<comment type="pathway">
    <text evidence="2">Cofactor biosynthesis; thiamine diphosphate biosynthesis.</text>
</comment>
<dbReference type="CDD" id="cd00564">
    <property type="entry name" value="TMP_TenI"/>
    <property type="match status" value="1"/>
</dbReference>
<dbReference type="SUPFAM" id="SSF51391">
    <property type="entry name" value="Thiamin phosphate synthase"/>
    <property type="match status" value="1"/>
</dbReference>
<dbReference type="PANTHER" id="PTHR20857">
    <property type="entry name" value="THIAMINE-PHOSPHATE PYROPHOSPHORYLASE"/>
    <property type="match status" value="1"/>
</dbReference>
<comment type="function">
    <text evidence="1">Condenses 4-methyl-5-(beta-hydroxyethyl)thiazole monophosphate (THZ-P) and 2-methyl-4-amino-5-hydroxymethyl pyrimidine pyrophosphate (HMP-PP) to form thiamine monophosphate (TMP).</text>
</comment>
<accession>A0A426V5H1</accession>
<organism evidence="5 6">
    <name type="scientific">Glycomyces terrestris</name>
    <dbReference type="NCBI Taxonomy" id="2493553"/>
    <lineage>
        <taxon>Bacteria</taxon>
        <taxon>Bacillati</taxon>
        <taxon>Actinomycetota</taxon>
        <taxon>Actinomycetes</taxon>
        <taxon>Glycomycetales</taxon>
        <taxon>Glycomycetaceae</taxon>
        <taxon>Glycomyces</taxon>
    </lineage>
</organism>
<evidence type="ECO:0000256" key="2">
    <source>
        <dbReference type="ARBA" id="ARBA00004948"/>
    </source>
</evidence>
<keyword evidence="3" id="KW-0784">Thiamine biosynthesis</keyword>
<evidence type="ECO:0000313" key="6">
    <source>
        <dbReference type="Proteomes" id="UP000277256"/>
    </source>
</evidence>
<evidence type="ECO:0000259" key="4">
    <source>
        <dbReference type="Pfam" id="PF02581"/>
    </source>
</evidence>
<reference evidence="5 6" key="1">
    <citation type="submission" date="2018-12" db="EMBL/GenBank/DDBJ databases">
        <title>Glycomyces sp. YIM 121974 draft genome.</title>
        <authorList>
            <person name="Li Q."/>
        </authorList>
    </citation>
    <scope>NUCLEOTIDE SEQUENCE [LARGE SCALE GENOMIC DNA]</scope>
    <source>
        <strain evidence="5 6">YIM 121974</strain>
    </source>
</reference>
<dbReference type="OrthoDB" id="3191080at2"/>
<protein>
    <submittedName>
        <fullName evidence="5">Thiamine phosphate synthase</fullName>
    </submittedName>
</protein>
<dbReference type="Gene3D" id="3.20.20.70">
    <property type="entry name" value="Aldolase class I"/>
    <property type="match status" value="1"/>
</dbReference>
<dbReference type="AlphaFoldDB" id="A0A426V5H1"/>
<dbReference type="InterPro" id="IPR022998">
    <property type="entry name" value="ThiamineP_synth_TenI"/>
</dbReference>
<sequence>MQHRLIVVTDRHACPRPLHDQVALALRGGPFALVLRDKDLPWEERHRLAAGIGIMVAEAGGVVLVADPEGPVAAAHLSASRPVPDPRPVLVGRSVHAGEPIDPDLDYCTYSPVWASASKPGYGPAVGPAALAEVCAASPVPVYALGGVDGPDRALAAREAGAAGVAVMGAVMRADDPEHEIRALRGALV</sequence>
<evidence type="ECO:0000256" key="3">
    <source>
        <dbReference type="ARBA" id="ARBA00022977"/>
    </source>
</evidence>
<dbReference type="Pfam" id="PF02581">
    <property type="entry name" value="TMP-TENI"/>
    <property type="match status" value="1"/>
</dbReference>
<dbReference type="GO" id="GO:0009228">
    <property type="term" value="P:thiamine biosynthetic process"/>
    <property type="evidence" value="ECO:0007669"/>
    <property type="project" value="UniProtKB-KW"/>
</dbReference>
<feature type="domain" description="Thiamine phosphate synthase/TenI" evidence="4">
    <location>
        <begin position="5"/>
        <end position="171"/>
    </location>
</feature>
<dbReference type="InterPro" id="IPR036206">
    <property type="entry name" value="ThiamineP_synth_sf"/>
</dbReference>
<dbReference type="PANTHER" id="PTHR20857:SF23">
    <property type="entry name" value="THIAMINE BIOSYNTHETIC BIFUNCTIONAL ENZYME"/>
    <property type="match status" value="1"/>
</dbReference>
<dbReference type="InterPro" id="IPR013785">
    <property type="entry name" value="Aldolase_TIM"/>
</dbReference>
<evidence type="ECO:0000256" key="1">
    <source>
        <dbReference type="ARBA" id="ARBA00003814"/>
    </source>
</evidence>
<name>A0A426V5H1_9ACTN</name>
<dbReference type="RefSeq" id="WP_125246629.1">
    <property type="nucleotide sequence ID" value="NZ_RSEB01000001.1"/>
</dbReference>
<dbReference type="EMBL" id="RSEB01000001">
    <property type="protein sequence ID" value="RRS02154.1"/>
    <property type="molecule type" value="Genomic_DNA"/>
</dbReference>
<dbReference type="GO" id="GO:0004789">
    <property type="term" value="F:thiamine-phosphate diphosphorylase activity"/>
    <property type="evidence" value="ECO:0007669"/>
    <property type="project" value="TreeGrafter"/>
</dbReference>
<dbReference type="GO" id="GO:0005737">
    <property type="term" value="C:cytoplasm"/>
    <property type="evidence" value="ECO:0007669"/>
    <property type="project" value="TreeGrafter"/>
</dbReference>